<dbReference type="AlphaFoldDB" id="A0A0G2FCM6"/>
<name>A0A0G2FCM6_9PEZI</name>
<keyword evidence="2" id="KW-1185">Reference proteome</keyword>
<organism evidence="1 2">
    <name type="scientific">Diaporthe ampelina</name>
    <dbReference type="NCBI Taxonomy" id="1214573"/>
    <lineage>
        <taxon>Eukaryota</taxon>
        <taxon>Fungi</taxon>
        <taxon>Dikarya</taxon>
        <taxon>Ascomycota</taxon>
        <taxon>Pezizomycotina</taxon>
        <taxon>Sordariomycetes</taxon>
        <taxon>Sordariomycetidae</taxon>
        <taxon>Diaporthales</taxon>
        <taxon>Diaporthaceae</taxon>
        <taxon>Diaporthe</taxon>
    </lineage>
</organism>
<dbReference type="OrthoDB" id="4576996at2759"/>
<evidence type="ECO:0000313" key="2">
    <source>
        <dbReference type="Proteomes" id="UP000034680"/>
    </source>
</evidence>
<reference evidence="1 2" key="2">
    <citation type="submission" date="2015-05" db="EMBL/GenBank/DDBJ databases">
        <authorList>
            <person name="Morales-Cruz A."/>
            <person name="Amrine K.C."/>
            <person name="Cantu D."/>
        </authorList>
    </citation>
    <scope>NUCLEOTIDE SEQUENCE [LARGE SCALE GENOMIC DNA]</scope>
    <source>
        <strain evidence="1">DA912</strain>
    </source>
</reference>
<protein>
    <submittedName>
        <fullName evidence="1">Uncharacterized protein</fullName>
    </submittedName>
</protein>
<gene>
    <name evidence="1" type="ORF">UCDDA912_g08119</name>
</gene>
<sequence length="115" mass="13019">MKTSRAWKDGPRLTLQHVNILERVNSSRVLQYESGGETDARAKMLRVWRKPNEGVGAPRPLVTLGFYDRVEGWKIELDVRLAKDAKSFLDVYEDVHPDEPSASPAYPPSLPPLSF</sequence>
<evidence type="ECO:0000313" key="1">
    <source>
        <dbReference type="EMBL" id="KKY31924.1"/>
    </source>
</evidence>
<accession>A0A0G2FCM6</accession>
<reference evidence="1 2" key="1">
    <citation type="submission" date="2015-05" db="EMBL/GenBank/DDBJ databases">
        <title>Distinctive expansion of gene families associated with plant cell wall degradation and secondary metabolism in the genomes of grapevine trunk pathogens.</title>
        <authorList>
            <person name="Lawrence D.P."/>
            <person name="Travadon R."/>
            <person name="Rolshausen P.E."/>
            <person name="Baumgartner K."/>
        </authorList>
    </citation>
    <scope>NUCLEOTIDE SEQUENCE [LARGE SCALE GENOMIC DNA]</scope>
    <source>
        <strain evidence="1">DA912</strain>
    </source>
</reference>
<dbReference type="Proteomes" id="UP000034680">
    <property type="component" value="Unassembled WGS sequence"/>
</dbReference>
<comment type="caution">
    <text evidence="1">The sequence shown here is derived from an EMBL/GenBank/DDBJ whole genome shotgun (WGS) entry which is preliminary data.</text>
</comment>
<proteinExistence type="predicted"/>
<dbReference type="EMBL" id="LCUC01000352">
    <property type="protein sequence ID" value="KKY31924.1"/>
    <property type="molecule type" value="Genomic_DNA"/>
</dbReference>